<sequence>MLGHPPRLEDDPDRPGQNHRPGHNYPSLVIGGDAQVHLGDRYGHGDGAIDNADNIDTALMKSLAFPNMDARRRNIGHAMVQTGEWLFKCPEYLSWIDDSTINEHYGFLWMKGKPGSGKSTLMKLALAKAHEYQPECLSVSYFFNARAPDELENSSLGLYRSIVYQLIAKLSALRDHFRHEFRHLLEDGTVNHRWTANELSGFWLEAVKSQWLPRMVLFVDALDEGNWKDVRQMRGLSLVLDDQREHAIDIQAYISHKLIIEDDATAEMLQAKLLQKSGNIFLWVVLVITMLNDKHDSGSSVAMLLEHLRTLPDELHGLFRNVVLRDNTDIASTVRLFQWLLFALQPLTPTQLYIGIRSGSSEPVRKEDVPESGAIKKYLLNCSRGLAELSELEWSETHTVQFIHESVRDLLLGKEALASLDPKLAGNIEALSQVDLARCCQEQVRATTLPVFQSTTHLPKRCNTYRYREELEQSYPLLPYAVDYLFEHASNAQNLGMDQRDLLWSLHFDHDQQLTKWMHARHGLDLDEQDKYQYHQAKPSLLYWLIEQGPLCRRFDGLNPLIEAWVDGKPDLNARGGRYETALQAACATGNEHIARRLVVQGADIHIHGGVWENCWIAAIQYLDRSFMELMPSCKAPTSAHMLRQTLDVLIDKNEVTKVKLLIEQGAKVNTKFEDYCPPLHLAALGGHPSIVQLLLDHGADVNFEGLPYGTPSLAAVTGGHLSIVQLLLDHGANVDLVGGYHNGTALQLAAAKGHLSVVQLLLDRGADVSVECGFYGNALSAALKEGHEAVAKLLRDNGAVTPRPGSINSSSCSESGWVTAEETFD</sequence>
<name>A0ABR0JU94_9EURO</name>
<proteinExistence type="predicted"/>
<dbReference type="Gene3D" id="1.25.40.20">
    <property type="entry name" value="Ankyrin repeat-containing domain"/>
    <property type="match status" value="2"/>
</dbReference>
<feature type="compositionally biased region" description="Low complexity" evidence="3">
    <location>
        <begin position="807"/>
        <end position="816"/>
    </location>
</feature>
<keyword evidence="6" id="KW-1185">Reference proteome</keyword>
<evidence type="ECO:0000313" key="5">
    <source>
        <dbReference type="EMBL" id="KAK5073323.1"/>
    </source>
</evidence>
<organism evidence="5 6">
    <name type="scientific">Lithohypha guttulata</name>
    <dbReference type="NCBI Taxonomy" id="1690604"/>
    <lineage>
        <taxon>Eukaryota</taxon>
        <taxon>Fungi</taxon>
        <taxon>Dikarya</taxon>
        <taxon>Ascomycota</taxon>
        <taxon>Pezizomycotina</taxon>
        <taxon>Eurotiomycetes</taxon>
        <taxon>Chaetothyriomycetidae</taxon>
        <taxon>Chaetothyriales</taxon>
        <taxon>Trichomeriaceae</taxon>
        <taxon>Lithohypha</taxon>
    </lineage>
</organism>
<feature type="domain" description="Nephrocystin 3-like N-terminal" evidence="4">
    <location>
        <begin position="81"/>
        <end position="228"/>
    </location>
</feature>
<dbReference type="Pfam" id="PF00023">
    <property type="entry name" value="Ank"/>
    <property type="match status" value="2"/>
</dbReference>
<feature type="region of interest" description="Disordered" evidence="3">
    <location>
        <begin position="1"/>
        <end position="27"/>
    </location>
</feature>
<dbReference type="SMART" id="SM00248">
    <property type="entry name" value="ANK"/>
    <property type="match status" value="6"/>
</dbReference>
<reference evidence="5 6" key="1">
    <citation type="submission" date="2023-08" db="EMBL/GenBank/DDBJ databases">
        <title>Black Yeasts Isolated from many extreme environments.</title>
        <authorList>
            <person name="Coleine C."/>
            <person name="Stajich J.E."/>
            <person name="Selbmann L."/>
        </authorList>
    </citation>
    <scope>NUCLEOTIDE SEQUENCE [LARGE SCALE GENOMIC DNA]</scope>
    <source>
        <strain evidence="5 6">CCFEE 5885</strain>
    </source>
</reference>
<feature type="repeat" description="ANK" evidence="2">
    <location>
        <begin position="675"/>
        <end position="707"/>
    </location>
</feature>
<evidence type="ECO:0000259" key="4">
    <source>
        <dbReference type="Pfam" id="PF24883"/>
    </source>
</evidence>
<dbReference type="EMBL" id="JAVRRG010000313">
    <property type="protein sequence ID" value="KAK5073323.1"/>
    <property type="molecule type" value="Genomic_DNA"/>
</dbReference>
<protein>
    <recommendedName>
        <fullName evidence="4">Nephrocystin 3-like N-terminal domain-containing protein</fullName>
    </recommendedName>
</protein>
<comment type="caution">
    <text evidence="5">The sequence shown here is derived from an EMBL/GenBank/DDBJ whole genome shotgun (WGS) entry which is preliminary data.</text>
</comment>
<dbReference type="Proteomes" id="UP001345013">
    <property type="component" value="Unassembled WGS sequence"/>
</dbReference>
<dbReference type="Pfam" id="PF12796">
    <property type="entry name" value="Ank_2"/>
    <property type="match status" value="1"/>
</dbReference>
<dbReference type="InterPro" id="IPR056884">
    <property type="entry name" value="NPHP3-like_N"/>
</dbReference>
<dbReference type="PROSITE" id="PS50297">
    <property type="entry name" value="ANK_REP_REGION"/>
    <property type="match status" value="3"/>
</dbReference>
<dbReference type="InterPro" id="IPR027417">
    <property type="entry name" value="P-loop_NTPase"/>
</dbReference>
<dbReference type="SUPFAM" id="SSF48403">
    <property type="entry name" value="Ankyrin repeat"/>
    <property type="match status" value="1"/>
</dbReference>
<feature type="repeat" description="ANK" evidence="2">
    <location>
        <begin position="711"/>
        <end position="740"/>
    </location>
</feature>
<feature type="region of interest" description="Disordered" evidence="3">
    <location>
        <begin position="804"/>
        <end position="826"/>
    </location>
</feature>
<dbReference type="SUPFAM" id="SSF52540">
    <property type="entry name" value="P-loop containing nucleoside triphosphate hydrolases"/>
    <property type="match status" value="1"/>
</dbReference>
<accession>A0ABR0JU94</accession>
<evidence type="ECO:0000256" key="1">
    <source>
        <dbReference type="ARBA" id="ARBA00022737"/>
    </source>
</evidence>
<evidence type="ECO:0000256" key="2">
    <source>
        <dbReference type="PROSITE-ProRule" id="PRU00023"/>
    </source>
</evidence>
<feature type="repeat" description="ANK" evidence="2">
    <location>
        <begin position="742"/>
        <end position="774"/>
    </location>
</feature>
<dbReference type="PANTHER" id="PTHR10039:SF5">
    <property type="entry name" value="NACHT DOMAIN-CONTAINING PROTEIN"/>
    <property type="match status" value="1"/>
</dbReference>
<evidence type="ECO:0000313" key="6">
    <source>
        <dbReference type="Proteomes" id="UP001345013"/>
    </source>
</evidence>
<evidence type="ECO:0000256" key="3">
    <source>
        <dbReference type="SAM" id="MobiDB-lite"/>
    </source>
</evidence>
<keyword evidence="1" id="KW-0677">Repeat</keyword>
<feature type="compositionally biased region" description="Basic and acidic residues" evidence="3">
    <location>
        <begin position="1"/>
        <end position="16"/>
    </location>
</feature>
<gene>
    <name evidence="5" type="ORF">LTR24_010353</name>
</gene>
<dbReference type="Pfam" id="PF24883">
    <property type="entry name" value="NPHP3_N"/>
    <property type="match status" value="1"/>
</dbReference>
<dbReference type="InterPro" id="IPR036770">
    <property type="entry name" value="Ankyrin_rpt-contain_sf"/>
</dbReference>
<dbReference type="PROSITE" id="PS50088">
    <property type="entry name" value="ANK_REPEAT"/>
    <property type="match status" value="3"/>
</dbReference>
<dbReference type="InterPro" id="IPR002110">
    <property type="entry name" value="Ankyrin_rpt"/>
</dbReference>
<keyword evidence="2" id="KW-0040">ANK repeat</keyword>
<dbReference type="PANTHER" id="PTHR10039">
    <property type="entry name" value="AMELOGENIN"/>
    <property type="match status" value="1"/>
</dbReference>